<protein>
    <submittedName>
        <fullName evidence="8">AAA ATPase</fullName>
    </submittedName>
</protein>
<evidence type="ECO:0000259" key="7">
    <source>
        <dbReference type="PROSITE" id="PS50893"/>
    </source>
</evidence>
<gene>
    <name evidence="8" type="ordered locus">Tpen_0958</name>
</gene>
<dbReference type="InterPro" id="IPR050534">
    <property type="entry name" value="Coronavir_polyprotein_1ab"/>
</dbReference>
<proteinExistence type="inferred from homology"/>
<keyword evidence="2" id="KW-0547">Nucleotide-binding</keyword>
<dbReference type="EnsemblBacteria" id="ABL78358">
    <property type="protein sequence ID" value="ABL78358"/>
    <property type="gene ID" value="Tpen_0958"/>
</dbReference>
<dbReference type="PANTHER" id="PTHR43788">
    <property type="entry name" value="DNA2/NAM7 HELICASE FAMILY MEMBER"/>
    <property type="match status" value="1"/>
</dbReference>
<evidence type="ECO:0000256" key="3">
    <source>
        <dbReference type="ARBA" id="ARBA00022801"/>
    </source>
</evidence>
<evidence type="ECO:0000313" key="8">
    <source>
        <dbReference type="EMBL" id="ABL78358.1"/>
    </source>
</evidence>
<dbReference type="Pfam" id="PF13086">
    <property type="entry name" value="AAA_11"/>
    <property type="match status" value="1"/>
</dbReference>
<evidence type="ECO:0000256" key="6">
    <source>
        <dbReference type="SAM" id="Coils"/>
    </source>
</evidence>
<dbReference type="SUPFAM" id="SSF52540">
    <property type="entry name" value="P-loop containing nucleoside triphosphate hydrolases"/>
    <property type="match status" value="1"/>
</dbReference>
<dbReference type="CDD" id="cd18808">
    <property type="entry name" value="SF1_C_Upf1"/>
    <property type="match status" value="1"/>
</dbReference>
<keyword evidence="9" id="KW-1185">Reference proteome</keyword>
<dbReference type="RefSeq" id="WP_011752623.1">
    <property type="nucleotide sequence ID" value="NC_008698.1"/>
</dbReference>
<evidence type="ECO:0000256" key="5">
    <source>
        <dbReference type="ARBA" id="ARBA00022840"/>
    </source>
</evidence>
<name>A1RYS8_THEPD</name>
<comment type="similarity">
    <text evidence="1">Belongs to the DNA2/NAM7 helicase family.</text>
</comment>
<dbReference type="OrthoDB" id="45637at2157"/>
<keyword evidence="3" id="KW-0378">Hydrolase</keyword>
<dbReference type="InterPro" id="IPR041679">
    <property type="entry name" value="DNA2/NAM7-like_C"/>
</dbReference>
<feature type="coiled-coil region" evidence="6">
    <location>
        <begin position="266"/>
        <end position="333"/>
    </location>
</feature>
<dbReference type="SMART" id="SM00382">
    <property type="entry name" value="AAA"/>
    <property type="match status" value="1"/>
</dbReference>
<keyword evidence="6" id="KW-0175">Coiled coil</keyword>
<dbReference type="HOGENOM" id="CLU_001666_8_4_2"/>
<dbReference type="InterPro" id="IPR003439">
    <property type="entry name" value="ABC_transporter-like_ATP-bd"/>
</dbReference>
<keyword evidence="4" id="KW-0347">Helicase</keyword>
<accession>A1RYS8</accession>
<dbReference type="Proteomes" id="UP000000641">
    <property type="component" value="Chromosome"/>
</dbReference>
<dbReference type="eggNOG" id="arCOG00792">
    <property type="taxonomic scope" value="Archaea"/>
</dbReference>
<reference evidence="9" key="1">
    <citation type="journal article" date="2008" name="J. Bacteriol.">
        <title>Genome sequence of Thermofilum pendens reveals an exceptional loss of biosynthetic pathways without genome reduction.</title>
        <authorList>
            <person name="Anderson I."/>
            <person name="Rodriguez J."/>
            <person name="Susanti D."/>
            <person name="Porat I."/>
            <person name="Reich C."/>
            <person name="Ulrich L.E."/>
            <person name="Elkins J.G."/>
            <person name="Mavromatis K."/>
            <person name="Lykidis A."/>
            <person name="Kim E."/>
            <person name="Thompson L.S."/>
            <person name="Nolan M."/>
            <person name="Land M."/>
            <person name="Copeland A."/>
            <person name="Lapidus A."/>
            <person name="Lucas S."/>
            <person name="Detter C."/>
            <person name="Zhulin I.B."/>
            <person name="Olsen G.J."/>
            <person name="Whitman W."/>
            <person name="Mukhopadhyay B."/>
            <person name="Bristow J."/>
            <person name="Kyrpides N."/>
        </authorList>
    </citation>
    <scope>NUCLEOTIDE SEQUENCE [LARGE SCALE GENOMIC DNA]</scope>
    <source>
        <strain evidence="9">DSM 2475 / Hrk 5</strain>
    </source>
</reference>
<dbReference type="InterPro" id="IPR041677">
    <property type="entry name" value="DNA2/NAM7_AAA_11"/>
</dbReference>
<dbReference type="PROSITE" id="PS50893">
    <property type="entry name" value="ABC_TRANSPORTER_2"/>
    <property type="match status" value="1"/>
</dbReference>
<dbReference type="Pfam" id="PF13087">
    <property type="entry name" value="AAA_12"/>
    <property type="match status" value="1"/>
</dbReference>
<dbReference type="STRING" id="368408.Tpen_0958"/>
<dbReference type="PANTHER" id="PTHR43788:SF8">
    <property type="entry name" value="DNA-BINDING PROTEIN SMUBP-2"/>
    <property type="match status" value="1"/>
</dbReference>
<organism evidence="8 9">
    <name type="scientific">Thermofilum pendens (strain DSM 2475 / Hrk 5)</name>
    <dbReference type="NCBI Taxonomy" id="368408"/>
    <lineage>
        <taxon>Archaea</taxon>
        <taxon>Thermoproteota</taxon>
        <taxon>Thermoprotei</taxon>
        <taxon>Thermofilales</taxon>
        <taxon>Thermofilaceae</taxon>
        <taxon>Thermofilum</taxon>
    </lineage>
</organism>
<dbReference type="eggNOG" id="arCOG03617">
    <property type="taxonomic scope" value="Archaea"/>
</dbReference>
<dbReference type="EMBL" id="CP000505">
    <property type="protein sequence ID" value="ABL78358.1"/>
    <property type="molecule type" value="Genomic_DNA"/>
</dbReference>
<evidence type="ECO:0000256" key="2">
    <source>
        <dbReference type="ARBA" id="ARBA00022741"/>
    </source>
</evidence>
<dbReference type="KEGG" id="tpe:Tpen_0958"/>
<feature type="domain" description="ABC transporter" evidence="7">
    <location>
        <begin position="153"/>
        <end position="431"/>
    </location>
</feature>
<sequence length="629" mass="71021">MASPVKEDLWSMLEKLLEKERGSSATEAERFPARFLGGEKVLLFEKRGKPFSFEPGDVVGVAEGGLVEPLGVVLDATSETLIVENVYRKRLQQLREVELADAELTLGYDLQLDLLKQVRGGKAEIVAVFNEKPVELFEGAPQKPLGRVDARTVKVSLVKRSAGGGEAREEVRLDESQSRVVNAALELEEGEVLLVVGPPGTGKTTTIAGIAEKLAERGERVLISSHTNRAVDNAVGKLPIDFTVRVGRPEKVLREIEPYLLSYKVKSALGERYADLQERINELLETIRIHRGYLRGKDRSTFSLLERSLREHERELRELLEERRKLIEEVQSEVLGGARVVGSTLIKSQLYPLRDYPFDTVIIDEASQVSVTLALLAMVKGRKWIVVGDHKQLLPIFRSEVAREELEDLGAFTRLMRFYGEKGGYPRTLWLRKSYRSHPDIVGFAARYVYEGKIKPAAKPKEKTLALSPGYPDFLEPRKPFTLIHVDSQEERRGGSRINEAEARVCYELVDALTKHGVPQEEIGVITPYRAQRSRIKEYLQGFNVEVNTVDAFQGREKDVVIFSLTATREDSLAFAADANRLNVAITRARKKLLFVANANVMEHGILKEIREWAKKKKAIYDWRLKKWT</sequence>
<dbReference type="GeneID" id="4600762"/>
<dbReference type="InterPro" id="IPR047187">
    <property type="entry name" value="SF1_C_Upf1"/>
</dbReference>
<dbReference type="InterPro" id="IPR003593">
    <property type="entry name" value="AAA+_ATPase"/>
</dbReference>
<evidence type="ECO:0000256" key="1">
    <source>
        <dbReference type="ARBA" id="ARBA00007913"/>
    </source>
</evidence>
<dbReference type="AlphaFoldDB" id="A1RYS8"/>
<evidence type="ECO:0000256" key="4">
    <source>
        <dbReference type="ARBA" id="ARBA00022806"/>
    </source>
</evidence>
<dbReference type="Gene3D" id="3.40.50.300">
    <property type="entry name" value="P-loop containing nucleotide triphosphate hydrolases"/>
    <property type="match status" value="2"/>
</dbReference>
<dbReference type="InterPro" id="IPR027417">
    <property type="entry name" value="P-loop_NTPase"/>
</dbReference>
<dbReference type="GO" id="GO:0016887">
    <property type="term" value="F:ATP hydrolysis activity"/>
    <property type="evidence" value="ECO:0007669"/>
    <property type="project" value="InterPro"/>
</dbReference>
<evidence type="ECO:0000313" key="9">
    <source>
        <dbReference type="Proteomes" id="UP000000641"/>
    </source>
</evidence>
<keyword evidence="5" id="KW-0067">ATP-binding</keyword>
<dbReference type="GO" id="GO:0005524">
    <property type="term" value="F:ATP binding"/>
    <property type="evidence" value="ECO:0007669"/>
    <property type="project" value="UniProtKB-KW"/>
</dbReference>
<dbReference type="GO" id="GO:0043139">
    <property type="term" value="F:5'-3' DNA helicase activity"/>
    <property type="evidence" value="ECO:0007669"/>
    <property type="project" value="TreeGrafter"/>
</dbReference>